<organism evidence="2">
    <name type="scientific">Chromera velia CCMP2878</name>
    <dbReference type="NCBI Taxonomy" id="1169474"/>
    <lineage>
        <taxon>Eukaryota</taxon>
        <taxon>Sar</taxon>
        <taxon>Alveolata</taxon>
        <taxon>Colpodellida</taxon>
        <taxon>Chromeraceae</taxon>
        <taxon>Chromera</taxon>
    </lineage>
</organism>
<feature type="compositionally biased region" description="Polar residues" evidence="1">
    <location>
        <begin position="1"/>
        <end position="11"/>
    </location>
</feature>
<sequence length="189" mass="21288">MSSAVFSSTAPKFTAEEPPQRQKDDSSDEYIGLLELWSDEYGNVEAVKKLPASIRLSYHKADKALVKRVEAFLKEARSSAPVKKKDEPDEKYGKRVRAWVKTFLTALRGDHVQISADIQKETVVKTFEDFPKLLSELPNGVQLSVKETAFAFAELITALDDFSPPPSDWITGFKFWSLLPVEVHNLART</sequence>
<gene>
    <name evidence="2" type="ORF">Cvel_6123</name>
</gene>
<dbReference type="AlphaFoldDB" id="A0A0G4HB58"/>
<feature type="region of interest" description="Disordered" evidence="1">
    <location>
        <begin position="1"/>
        <end position="26"/>
    </location>
</feature>
<dbReference type="PhylomeDB" id="A0A0G4HB58"/>
<reference evidence="2" key="1">
    <citation type="submission" date="2014-11" db="EMBL/GenBank/DDBJ databases">
        <authorList>
            <person name="Otto D Thomas"/>
            <person name="Naeem Raeece"/>
        </authorList>
    </citation>
    <scope>NUCLEOTIDE SEQUENCE</scope>
</reference>
<evidence type="ECO:0000313" key="2">
    <source>
        <dbReference type="EMBL" id="CEM41053.1"/>
    </source>
</evidence>
<proteinExistence type="predicted"/>
<dbReference type="VEuPathDB" id="CryptoDB:Cvel_6123"/>
<dbReference type="EMBL" id="CDMZ01002159">
    <property type="protein sequence ID" value="CEM41053.1"/>
    <property type="molecule type" value="Genomic_DNA"/>
</dbReference>
<evidence type="ECO:0000256" key="1">
    <source>
        <dbReference type="SAM" id="MobiDB-lite"/>
    </source>
</evidence>
<protein>
    <submittedName>
        <fullName evidence="2">Uncharacterized protein</fullName>
    </submittedName>
</protein>
<name>A0A0G4HB58_9ALVE</name>
<feature type="compositionally biased region" description="Basic and acidic residues" evidence="1">
    <location>
        <begin position="14"/>
        <end position="25"/>
    </location>
</feature>
<accession>A0A0G4HB58</accession>